<gene>
    <name evidence="2" type="ORF">H9660_07460</name>
</gene>
<organism evidence="2 3">
    <name type="scientific">Clostridium gallinarum</name>
    <dbReference type="NCBI Taxonomy" id="2762246"/>
    <lineage>
        <taxon>Bacteria</taxon>
        <taxon>Bacillati</taxon>
        <taxon>Bacillota</taxon>
        <taxon>Clostridia</taxon>
        <taxon>Eubacteriales</taxon>
        <taxon>Clostridiaceae</taxon>
        <taxon>Clostridium</taxon>
    </lineage>
</organism>
<name>A0ABR8Q3I3_9CLOT</name>
<dbReference type="RefSeq" id="WP_191749747.1">
    <property type="nucleotide sequence ID" value="NZ_JACSQZ010000020.1"/>
</dbReference>
<sequence length="372" mass="44474">MRRVYPWLYVDYKERLWKFLINEDGELIYRIMYREGKWTKDNLIDSRITSFGLFVDENEGIHIVYSNIKGELRYCTLKEKQWLGKVLYNIENDNYDIESIKIEIVGAIMHIFFVLYSKDGSDHGILMHCIWNGNKVTINKLQDIILKSELKEYYLININNKTEIYLFYLSDEGDEISLNYSIYKRNKWGASKRLYGIQGEEIYFEVQIDDNNINILNKSKENFVYSLDHVVISQLNGIESYNLYSGENELKDPLIFKEEGRLCACWIEDNSIYYSTFNIMKWDRPKKFINENINIIEGYNAYISDIRMLTINEVKLYGTLGVDLYLYHPKDFIINNKENKNNSYSEEVKEYKDDKELRNNEIYKLKQEIKVL</sequence>
<dbReference type="Proteomes" id="UP000640335">
    <property type="component" value="Unassembled WGS sequence"/>
</dbReference>
<reference evidence="2 3" key="1">
    <citation type="submission" date="2020-08" db="EMBL/GenBank/DDBJ databases">
        <title>A Genomic Blueprint of the Chicken Gut Microbiome.</title>
        <authorList>
            <person name="Gilroy R."/>
            <person name="Ravi A."/>
            <person name="Getino M."/>
            <person name="Pursley I."/>
            <person name="Horton D.L."/>
            <person name="Alikhan N.-F."/>
            <person name="Baker D."/>
            <person name="Gharbi K."/>
            <person name="Hall N."/>
            <person name="Watson M."/>
            <person name="Adriaenssens E.M."/>
            <person name="Foster-Nyarko E."/>
            <person name="Jarju S."/>
            <person name="Secka A."/>
            <person name="Antonio M."/>
            <person name="Oren A."/>
            <person name="Chaudhuri R."/>
            <person name="La Ragione R.M."/>
            <person name="Hildebrand F."/>
            <person name="Pallen M.J."/>
        </authorList>
    </citation>
    <scope>NUCLEOTIDE SEQUENCE [LARGE SCALE GENOMIC DNA]</scope>
    <source>
        <strain evidence="2 3">Sa3CUN1</strain>
    </source>
</reference>
<feature type="non-terminal residue" evidence="2">
    <location>
        <position position="372"/>
    </location>
</feature>
<proteinExistence type="predicted"/>
<feature type="coiled-coil region" evidence="1">
    <location>
        <begin position="334"/>
        <end position="368"/>
    </location>
</feature>
<comment type="caution">
    <text evidence="2">The sequence shown here is derived from an EMBL/GenBank/DDBJ whole genome shotgun (WGS) entry which is preliminary data.</text>
</comment>
<accession>A0ABR8Q3I3</accession>
<evidence type="ECO:0000256" key="1">
    <source>
        <dbReference type="SAM" id="Coils"/>
    </source>
</evidence>
<dbReference type="EMBL" id="JACSQZ010000020">
    <property type="protein sequence ID" value="MBD7914983.1"/>
    <property type="molecule type" value="Genomic_DNA"/>
</dbReference>
<evidence type="ECO:0000313" key="2">
    <source>
        <dbReference type="EMBL" id="MBD7914983.1"/>
    </source>
</evidence>
<evidence type="ECO:0000313" key="3">
    <source>
        <dbReference type="Proteomes" id="UP000640335"/>
    </source>
</evidence>
<keyword evidence="1" id="KW-0175">Coiled coil</keyword>
<protein>
    <submittedName>
        <fullName evidence="2">Uncharacterized protein</fullName>
    </submittedName>
</protein>
<keyword evidence="3" id="KW-1185">Reference proteome</keyword>